<dbReference type="Gene3D" id="3.20.20.70">
    <property type="entry name" value="Aldolase class I"/>
    <property type="match status" value="1"/>
</dbReference>
<reference evidence="11 12" key="1">
    <citation type="submission" date="2017-01" db="EMBL/GenBank/DDBJ databases">
        <authorList>
            <person name="Mah S.A."/>
            <person name="Swanson W.J."/>
            <person name="Moy G.W."/>
            <person name="Vacquier V.D."/>
        </authorList>
    </citation>
    <scope>NUCLEOTIDE SEQUENCE [LARGE SCALE GENOMIC DNA]</scope>
    <source>
        <strain evidence="11 12">DSM 45758</strain>
    </source>
</reference>
<dbReference type="GO" id="GO:0019323">
    <property type="term" value="P:pentose catabolic process"/>
    <property type="evidence" value="ECO:0007669"/>
    <property type="project" value="UniProtKB-UniRule"/>
</dbReference>
<feature type="binding site" evidence="10">
    <location>
        <position position="72"/>
    </location>
    <ligand>
        <name>substrate</name>
    </ligand>
</feature>
<feature type="active site" description="Proton donor" evidence="10">
    <location>
        <position position="238"/>
    </location>
</feature>
<dbReference type="GO" id="GO:0004750">
    <property type="term" value="F:D-ribulose-phosphate 3-epimerase activity"/>
    <property type="evidence" value="ECO:0007669"/>
    <property type="project" value="UniProtKB-UniRule"/>
</dbReference>
<evidence type="ECO:0000256" key="3">
    <source>
        <dbReference type="ARBA" id="ARBA00001941"/>
    </source>
</evidence>
<name>A0A1N7DKX8_9ACTN</name>
<keyword evidence="10" id="KW-0119">Carbohydrate metabolism</keyword>
<comment type="cofactor">
    <cofactor evidence="5">
        <name>Fe(2+)</name>
        <dbReference type="ChEBI" id="CHEBI:29033"/>
    </cofactor>
</comment>
<evidence type="ECO:0000256" key="5">
    <source>
        <dbReference type="ARBA" id="ARBA00001954"/>
    </source>
</evidence>
<comment type="cofactor">
    <cofactor evidence="4">
        <name>Zn(2+)</name>
        <dbReference type="ChEBI" id="CHEBI:29105"/>
    </cofactor>
</comment>
<feature type="binding site" evidence="10">
    <location>
        <position position="98"/>
    </location>
    <ligand>
        <name>a divalent metal cation</name>
        <dbReference type="ChEBI" id="CHEBI:60240"/>
    </ligand>
</feature>
<comment type="similarity">
    <text evidence="6 10">Belongs to the ribulose-phosphate 3-epimerase family.</text>
</comment>
<dbReference type="InterPro" id="IPR000056">
    <property type="entry name" value="Ribul_P_3_epim-like"/>
</dbReference>
<evidence type="ECO:0000256" key="10">
    <source>
        <dbReference type="HAMAP-Rule" id="MF_02227"/>
    </source>
</evidence>
<dbReference type="InterPro" id="IPR026019">
    <property type="entry name" value="Ribul_P_3_epim"/>
</dbReference>
<feature type="binding site" evidence="10">
    <location>
        <begin position="205"/>
        <end position="208"/>
    </location>
    <ligand>
        <name>substrate</name>
    </ligand>
</feature>
<dbReference type="SUPFAM" id="SSF51366">
    <property type="entry name" value="Ribulose-phoshate binding barrel"/>
    <property type="match status" value="1"/>
</dbReference>
<feature type="binding site" evidence="10">
    <location>
        <position position="238"/>
    </location>
    <ligand>
        <name>a divalent metal cation</name>
        <dbReference type="ChEBI" id="CHEBI:60240"/>
    </ligand>
</feature>
<dbReference type="NCBIfam" id="NF004076">
    <property type="entry name" value="PRK05581.1-4"/>
    <property type="match status" value="1"/>
</dbReference>
<dbReference type="CDD" id="cd00429">
    <property type="entry name" value="RPE"/>
    <property type="match status" value="1"/>
</dbReference>
<dbReference type="InterPro" id="IPR011060">
    <property type="entry name" value="RibuloseP-bd_barrel"/>
</dbReference>
<dbReference type="Proteomes" id="UP000186004">
    <property type="component" value="Unassembled WGS sequence"/>
</dbReference>
<proteinExistence type="inferred from homology"/>
<evidence type="ECO:0000256" key="1">
    <source>
        <dbReference type="ARBA" id="ARBA00001782"/>
    </source>
</evidence>
<comment type="caution">
    <text evidence="10">Lacks conserved residue(s) required for the propagation of feature annotation.</text>
</comment>
<feature type="active site" description="Proton acceptor" evidence="10">
    <location>
        <position position="98"/>
    </location>
</feature>
<dbReference type="GO" id="GO:0005737">
    <property type="term" value="C:cytoplasm"/>
    <property type="evidence" value="ECO:0007669"/>
    <property type="project" value="UniProtKB-ARBA"/>
</dbReference>
<dbReference type="FunFam" id="3.20.20.70:FF:000004">
    <property type="entry name" value="Ribulose-phosphate 3-epimerase"/>
    <property type="match status" value="1"/>
</dbReference>
<comment type="cofactor">
    <cofactor evidence="10">
        <name>a divalent metal cation</name>
        <dbReference type="ChEBI" id="CHEBI:60240"/>
    </cofactor>
    <text evidence="10">Binds 1 divalent metal cation per subunit.</text>
</comment>
<evidence type="ECO:0000256" key="6">
    <source>
        <dbReference type="ARBA" id="ARBA00009541"/>
    </source>
</evidence>
<organism evidence="11 12">
    <name type="scientific">Micromonospora avicenniae</name>
    <dbReference type="NCBI Taxonomy" id="1198245"/>
    <lineage>
        <taxon>Bacteria</taxon>
        <taxon>Bacillati</taxon>
        <taxon>Actinomycetota</taxon>
        <taxon>Actinomycetes</taxon>
        <taxon>Micromonosporales</taxon>
        <taxon>Micromonosporaceae</taxon>
        <taxon>Micromonospora</taxon>
    </lineage>
</organism>
<dbReference type="InterPro" id="IPR013785">
    <property type="entry name" value="Aldolase_TIM"/>
</dbReference>
<dbReference type="EC" id="5.1.3.1" evidence="7 10"/>
<comment type="catalytic activity">
    <reaction evidence="1 10">
        <text>D-ribulose 5-phosphate = D-xylulose 5-phosphate</text>
        <dbReference type="Rhea" id="RHEA:13677"/>
        <dbReference type="ChEBI" id="CHEBI:57737"/>
        <dbReference type="ChEBI" id="CHEBI:58121"/>
        <dbReference type="EC" id="5.1.3.1"/>
    </reaction>
</comment>
<protein>
    <recommendedName>
        <fullName evidence="7 10">Ribulose-phosphate 3-epimerase</fullName>
        <ecNumber evidence="7 10">5.1.3.1</ecNumber>
    </recommendedName>
</protein>
<evidence type="ECO:0000256" key="9">
    <source>
        <dbReference type="ARBA" id="ARBA00023235"/>
    </source>
</evidence>
<comment type="cofactor">
    <cofactor evidence="3">
        <name>Co(2+)</name>
        <dbReference type="ChEBI" id="CHEBI:48828"/>
    </cofactor>
</comment>
<evidence type="ECO:0000256" key="4">
    <source>
        <dbReference type="ARBA" id="ARBA00001947"/>
    </source>
</evidence>
<dbReference type="PROSITE" id="PS01085">
    <property type="entry name" value="RIBUL_P_3_EPIMER_1"/>
    <property type="match status" value="1"/>
</dbReference>
<dbReference type="GO" id="GO:0006098">
    <property type="term" value="P:pentose-phosphate shunt"/>
    <property type="evidence" value="ECO:0007669"/>
    <property type="project" value="UniProtKB-UniRule"/>
</dbReference>
<dbReference type="HAMAP" id="MF_02227">
    <property type="entry name" value="RPE"/>
    <property type="match status" value="1"/>
</dbReference>
<feature type="binding site" evidence="10">
    <location>
        <position position="96"/>
    </location>
    <ligand>
        <name>a divalent metal cation</name>
        <dbReference type="ChEBI" id="CHEBI:60240"/>
    </ligand>
</feature>
<comment type="function">
    <text evidence="10">Catalyzes the reversible epimerization of D-ribulose 5-phosphate to D-xylulose 5-phosphate.</text>
</comment>
<keyword evidence="12" id="KW-1185">Reference proteome</keyword>
<feature type="binding site" evidence="10">
    <location>
        <position position="129"/>
    </location>
    <ligand>
        <name>substrate</name>
    </ligand>
</feature>
<evidence type="ECO:0000256" key="8">
    <source>
        <dbReference type="ARBA" id="ARBA00022723"/>
    </source>
</evidence>
<comment type="cofactor">
    <cofactor evidence="2">
        <name>Mn(2+)</name>
        <dbReference type="ChEBI" id="CHEBI:29035"/>
    </cofactor>
</comment>
<evidence type="ECO:0000256" key="7">
    <source>
        <dbReference type="ARBA" id="ARBA00013188"/>
    </source>
</evidence>
<evidence type="ECO:0000313" key="11">
    <source>
        <dbReference type="EMBL" id="SIR76447.1"/>
    </source>
</evidence>
<dbReference type="NCBIfam" id="TIGR01163">
    <property type="entry name" value="rpe"/>
    <property type="match status" value="1"/>
</dbReference>
<feature type="binding site" evidence="10">
    <location>
        <begin position="238"/>
        <end position="240"/>
    </location>
    <ligand>
        <name>substrate</name>
    </ligand>
</feature>
<accession>A0A1N7DKX8</accession>
<dbReference type="STRING" id="1198245.SAMN05444858_11747"/>
<evidence type="ECO:0000256" key="2">
    <source>
        <dbReference type="ARBA" id="ARBA00001936"/>
    </source>
</evidence>
<gene>
    <name evidence="10" type="primary">rpe</name>
    <name evidence="11" type="ORF">SAMN05444858_11747</name>
</gene>
<dbReference type="GO" id="GO:0046872">
    <property type="term" value="F:metal ion binding"/>
    <property type="evidence" value="ECO:0007669"/>
    <property type="project" value="UniProtKB-UniRule"/>
</dbReference>
<dbReference type="AlphaFoldDB" id="A0A1N7DKX8"/>
<dbReference type="Pfam" id="PF00834">
    <property type="entry name" value="Ribul_P_3_epim"/>
    <property type="match status" value="1"/>
</dbReference>
<keyword evidence="8 10" id="KW-0479">Metal-binding</keyword>
<keyword evidence="9 10" id="KW-0413">Isomerase</keyword>
<comment type="pathway">
    <text evidence="10">Carbohydrate degradation.</text>
</comment>
<evidence type="ECO:0000313" key="12">
    <source>
        <dbReference type="Proteomes" id="UP000186004"/>
    </source>
</evidence>
<sequence length="287" mass="30491">MRHRPEWSVAGFAPIGRSRVAVRPESARAGRLGTGGSCRVALRPGSCRGGGDRRRRSYTCPVTVPPPIVAPSILAADFAHLADEVRAVEGAADWLHVDVMDNHFVPNLTIGLPVVQSLRAATELPFDVHLMIEDPRRWAPGYADAGAYNVTFHAEACDDPVALAKDLRSAGAKAGLAIDRDTPIEPYLDLLPSFDTLLIMTIKAGFGGQRFIPQLLEKVRAARRHVAAGHLELRIEVDGGIAADTIEQAAAAGADAFVAGTAVYGADDPAEAVRRLRALAERATSGA</sequence>
<feature type="binding site" evidence="10">
    <location>
        <position position="129"/>
    </location>
    <ligand>
        <name>a divalent metal cation</name>
        <dbReference type="ChEBI" id="CHEBI:60240"/>
    </ligand>
</feature>
<dbReference type="EMBL" id="FTNF01000017">
    <property type="protein sequence ID" value="SIR76447.1"/>
    <property type="molecule type" value="Genomic_DNA"/>
</dbReference>
<dbReference type="PANTHER" id="PTHR11749">
    <property type="entry name" value="RIBULOSE-5-PHOSPHATE-3-EPIMERASE"/>
    <property type="match status" value="1"/>
</dbReference>